<reference evidence="2" key="1">
    <citation type="submission" date="2014-04" db="EMBL/GenBank/DDBJ databases">
        <title>Evolutionary Origins and Diversification of the Mycorrhizal Mutualists.</title>
        <authorList>
            <consortium name="DOE Joint Genome Institute"/>
            <consortium name="Mycorrhizal Genomics Consortium"/>
            <person name="Kohler A."/>
            <person name="Kuo A."/>
            <person name="Nagy L.G."/>
            <person name="Floudas D."/>
            <person name="Copeland A."/>
            <person name="Barry K.W."/>
            <person name="Cichocki N."/>
            <person name="Veneault-Fourrey C."/>
            <person name="LaButti K."/>
            <person name="Lindquist E.A."/>
            <person name="Lipzen A."/>
            <person name="Lundell T."/>
            <person name="Morin E."/>
            <person name="Murat C."/>
            <person name="Riley R."/>
            <person name="Ohm R."/>
            <person name="Sun H."/>
            <person name="Tunlid A."/>
            <person name="Henrissat B."/>
            <person name="Grigoriev I.V."/>
            <person name="Hibbett D.S."/>
            <person name="Martin F."/>
        </authorList>
    </citation>
    <scope>NUCLEOTIDE SEQUENCE [LARGE SCALE GENOMIC DNA]</scope>
    <source>
        <strain evidence="2">FD-334 SS-4</strain>
    </source>
</reference>
<name>A0A0D2KQA6_HYPSF</name>
<dbReference type="Proteomes" id="UP000054270">
    <property type="component" value="Unassembled WGS sequence"/>
</dbReference>
<evidence type="ECO:0000313" key="1">
    <source>
        <dbReference type="EMBL" id="KJA16792.1"/>
    </source>
</evidence>
<proteinExistence type="predicted"/>
<accession>A0A0D2KQA6</accession>
<evidence type="ECO:0000313" key="2">
    <source>
        <dbReference type="Proteomes" id="UP000054270"/>
    </source>
</evidence>
<keyword evidence="2" id="KW-1185">Reference proteome</keyword>
<sequence>MAFCDLESHFPTPHQTQAEHLGLYLSGPPSPGLNNPLGSLKCRRLQRTAWLTRITSRALWRSPHVLLSLFLATLGLAHGSAPSPSAALASDDATMPAAPHLALSRYFPTLPRSSFILHHPSVICGASRSAIPPPSFGPHRHPLLSPPTQE</sequence>
<gene>
    <name evidence="1" type="ORF">HYPSUDRAFT_206790</name>
</gene>
<dbReference type="AlphaFoldDB" id="A0A0D2KQA6"/>
<protein>
    <submittedName>
        <fullName evidence="1">Uncharacterized protein</fullName>
    </submittedName>
</protein>
<organism evidence="1 2">
    <name type="scientific">Hypholoma sublateritium (strain FD-334 SS-4)</name>
    <dbReference type="NCBI Taxonomy" id="945553"/>
    <lineage>
        <taxon>Eukaryota</taxon>
        <taxon>Fungi</taxon>
        <taxon>Dikarya</taxon>
        <taxon>Basidiomycota</taxon>
        <taxon>Agaricomycotina</taxon>
        <taxon>Agaricomycetes</taxon>
        <taxon>Agaricomycetidae</taxon>
        <taxon>Agaricales</taxon>
        <taxon>Agaricineae</taxon>
        <taxon>Strophariaceae</taxon>
        <taxon>Hypholoma</taxon>
    </lineage>
</organism>
<dbReference type="EMBL" id="KN817615">
    <property type="protein sequence ID" value="KJA16792.1"/>
    <property type="molecule type" value="Genomic_DNA"/>
</dbReference>